<dbReference type="Proteomes" id="UP000037035">
    <property type="component" value="Unassembled WGS sequence"/>
</dbReference>
<gene>
    <name evidence="1" type="ORF">VP01_3625g3</name>
</gene>
<dbReference type="EMBL" id="LAVV01008641">
    <property type="protein sequence ID" value="KNZ52295.1"/>
    <property type="molecule type" value="Genomic_DNA"/>
</dbReference>
<sequence>MFKYIKQLVTLEIIEWLKIKWNYDSCFGTGKAPAVGCPAKDKYKKVQTKSSSTGFGLTNEDQKVVISTIDEKLESMCPHYHAMKHLMGDQAFVNHCYKVDAQADNETTTSSTSERCK</sequence>
<accession>A0A0L6UWQ5</accession>
<organism evidence="1 2">
    <name type="scientific">Puccinia sorghi</name>
    <dbReference type="NCBI Taxonomy" id="27349"/>
    <lineage>
        <taxon>Eukaryota</taxon>
        <taxon>Fungi</taxon>
        <taxon>Dikarya</taxon>
        <taxon>Basidiomycota</taxon>
        <taxon>Pucciniomycotina</taxon>
        <taxon>Pucciniomycetes</taxon>
        <taxon>Pucciniales</taxon>
        <taxon>Pucciniaceae</taxon>
        <taxon>Puccinia</taxon>
    </lineage>
</organism>
<keyword evidence="2" id="KW-1185">Reference proteome</keyword>
<dbReference type="AlphaFoldDB" id="A0A0L6UWQ5"/>
<evidence type="ECO:0000313" key="2">
    <source>
        <dbReference type="Proteomes" id="UP000037035"/>
    </source>
</evidence>
<dbReference type="STRING" id="27349.A0A0L6UWQ5"/>
<comment type="caution">
    <text evidence="1">The sequence shown here is derived from an EMBL/GenBank/DDBJ whole genome shotgun (WGS) entry which is preliminary data.</text>
</comment>
<dbReference type="OrthoDB" id="2414509at2759"/>
<reference evidence="1 2" key="1">
    <citation type="submission" date="2015-08" db="EMBL/GenBank/DDBJ databases">
        <title>Next Generation Sequencing and Analysis of the Genome of Puccinia sorghi L Schw, the Causal Agent of Maize Common Rust.</title>
        <authorList>
            <person name="Rochi L."/>
            <person name="Burguener G."/>
            <person name="Darino M."/>
            <person name="Turjanski A."/>
            <person name="Kreff E."/>
            <person name="Dieguez M.J."/>
            <person name="Sacco F."/>
        </authorList>
    </citation>
    <scope>NUCLEOTIDE SEQUENCE [LARGE SCALE GENOMIC DNA]</scope>
    <source>
        <strain evidence="1 2">RO10H11247</strain>
    </source>
</reference>
<protein>
    <submittedName>
        <fullName evidence="1">Uncharacterized protein</fullName>
    </submittedName>
</protein>
<proteinExistence type="predicted"/>
<evidence type="ECO:0000313" key="1">
    <source>
        <dbReference type="EMBL" id="KNZ52295.1"/>
    </source>
</evidence>
<name>A0A0L6UWQ5_9BASI</name>
<dbReference type="VEuPathDB" id="FungiDB:VP01_3625g3"/>